<dbReference type="InterPro" id="IPR036860">
    <property type="entry name" value="SH2_dom_sf"/>
</dbReference>
<reference evidence="5 6" key="1">
    <citation type="journal article" date="2021" name="Sci. Rep.">
        <title>The genome of the diatom Chaetoceros tenuissimus carries an ancient integrated fragment of an extant virus.</title>
        <authorList>
            <person name="Hongo Y."/>
            <person name="Kimura K."/>
            <person name="Takaki Y."/>
            <person name="Yoshida Y."/>
            <person name="Baba S."/>
            <person name="Kobayashi G."/>
            <person name="Nagasaki K."/>
            <person name="Hano T."/>
            <person name="Tomaru Y."/>
        </authorList>
    </citation>
    <scope>NUCLEOTIDE SEQUENCE [LARGE SCALE GENOMIC DNA]</scope>
    <source>
        <strain evidence="5 6">NIES-3715</strain>
    </source>
</reference>
<dbReference type="GO" id="GO:0043291">
    <property type="term" value="C:RAVE complex"/>
    <property type="evidence" value="ECO:0007669"/>
    <property type="project" value="TreeGrafter"/>
</dbReference>
<evidence type="ECO:0000256" key="2">
    <source>
        <dbReference type="SAM" id="MobiDB-lite"/>
    </source>
</evidence>
<gene>
    <name evidence="5" type="ORF">CTEN210_06338</name>
</gene>
<dbReference type="PROSITE" id="PS50001">
    <property type="entry name" value="SH2"/>
    <property type="match status" value="1"/>
</dbReference>
<evidence type="ECO:0000259" key="4">
    <source>
        <dbReference type="PROSITE" id="PS50106"/>
    </source>
</evidence>
<organism evidence="5 6">
    <name type="scientific">Chaetoceros tenuissimus</name>
    <dbReference type="NCBI Taxonomy" id="426638"/>
    <lineage>
        <taxon>Eukaryota</taxon>
        <taxon>Sar</taxon>
        <taxon>Stramenopiles</taxon>
        <taxon>Ochrophyta</taxon>
        <taxon>Bacillariophyta</taxon>
        <taxon>Coscinodiscophyceae</taxon>
        <taxon>Chaetocerotophycidae</taxon>
        <taxon>Chaetocerotales</taxon>
        <taxon>Chaetocerotaceae</taxon>
        <taxon>Chaetoceros</taxon>
    </lineage>
</organism>
<accession>A0AAD3H428</accession>
<dbReference type="InterPro" id="IPR036034">
    <property type="entry name" value="PDZ_sf"/>
</dbReference>
<feature type="region of interest" description="Disordered" evidence="2">
    <location>
        <begin position="3096"/>
        <end position="3122"/>
    </location>
</feature>
<feature type="region of interest" description="Disordered" evidence="2">
    <location>
        <begin position="428"/>
        <end position="477"/>
    </location>
</feature>
<feature type="compositionally biased region" description="Basic and acidic residues" evidence="2">
    <location>
        <begin position="281"/>
        <end position="293"/>
    </location>
</feature>
<dbReference type="InterPro" id="IPR022033">
    <property type="entry name" value="Rav1p_C"/>
</dbReference>
<feature type="compositionally biased region" description="Low complexity" evidence="2">
    <location>
        <begin position="1990"/>
        <end position="2002"/>
    </location>
</feature>
<dbReference type="PANTHER" id="PTHR13950">
    <property type="entry name" value="RABCONNECTIN-RELATED"/>
    <property type="match status" value="1"/>
</dbReference>
<dbReference type="SUPFAM" id="SSF50156">
    <property type="entry name" value="PDZ domain-like"/>
    <property type="match status" value="1"/>
</dbReference>
<dbReference type="Pfam" id="PF00017">
    <property type="entry name" value="SH2"/>
    <property type="match status" value="1"/>
</dbReference>
<feature type="domain" description="SH2" evidence="3">
    <location>
        <begin position="2502"/>
        <end position="2608"/>
    </location>
</feature>
<evidence type="ECO:0000259" key="3">
    <source>
        <dbReference type="PROSITE" id="PS50001"/>
    </source>
</evidence>
<name>A0AAD3H428_9STRA</name>
<protein>
    <recommendedName>
        <fullName evidence="7">PDZ domain-containing protein</fullName>
    </recommendedName>
</protein>
<feature type="region of interest" description="Disordered" evidence="2">
    <location>
        <begin position="269"/>
        <end position="316"/>
    </location>
</feature>
<evidence type="ECO:0000256" key="1">
    <source>
        <dbReference type="PROSITE-ProRule" id="PRU00191"/>
    </source>
</evidence>
<feature type="compositionally biased region" description="Low complexity" evidence="2">
    <location>
        <begin position="2053"/>
        <end position="2065"/>
    </location>
</feature>
<dbReference type="Pfam" id="PF12234">
    <property type="entry name" value="Rav1p_C"/>
    <property type="match status" value="1"/>
</dbReference>
<evidence type="ECO:0000313" key="6">
    <source>
        <dbReference type="Proteomes" id="UP001054902"/>
    </source>
</evidence>
<comment type="caution">
    <text evidence="5">The sequence shown here is derived from an EMBL/GenBank/DDBJ whole genome shotgun (WGS) entry which is preliminary data.</text>
</comment>
<dbReference type="GO" id="GO:0007035">
    <property type="term" value="P:vacuolar acidification"/>
    <property type="evidence" value="ECO:0007669"/>
    <property type="project" value="TreeGrafter"/>
</dbReference>
<sequence>MATPRRLTAFHRAKSARKFTSNPSAVAAAAAPYETVILENGKPLNETSGTKESTLVAALCYKGMEITLASHDQYIDVILTRSRMRLQTLKVYGEILGLFANPVNGMVSVVTSTREVYNFHPVPTRPSGKSTNRRPVTVFGKYFWIKGRTVLCEGIFSNDVPFAIKDNASTVHIGSSIDYKLLVAHADQIAVFDISPSEQDDELMQEFENDEFDDEVESREGEILWTIRVRATILHAAIAGDGRSIAYVLQGEGIGVPYPFGVRTFVRDKEDGSSESLAKPPRPEGPTKSKSSELGRSGCITPPPIPNAKSSDSSPFQYPEFEKNNMGIVYKAGPFLVHSEAVTRISFRGKGLNHSSIYNDEASGNYLGLREGNDLLLTCCSSDGSFRVFSQGSWKMLFHWDTPPGSRADWVQGITMANLGDLDPLTKASMKSSTKNDITQSQSAKSASDLLTTPPRSKNSNNQTRNDASNSSGWQSQLTPNSAAGAWISEITFRGPYPAVRLSRLSFLKSGGDSWAPAHFDSVGTILPPATLLPQSVLNNLESMTLAVQGLWSAWNPWIAHPGSGGNVVEDESLSGNALALLGSVPHGHGVSATDVDSGAVFGGTHSPPAELRIICSHAQSNVGIIELPLWGDLELGALQLGSPLRYLLNLKENVPKDVSIIKDDGCREQDILAPLPVTVSTRCVCLEFESNRLLASVSDNRRNICLEWRKKGSMNIASCDSEENTVAMTRQDSDLSIATTVSLNSMDSHTSFKNPHDSDIKQFMDLSISPIPMNLPQLHLPAFANRDELISVVKWWPDENFGGPPRLFALTTKGTLILYEMPPPWSAIEPIVPDPLALNSVGSAFQSESGDRESSHSNIFDSSAKEIESVYEATLTPHPDFGLGLRLEAQADGMPAIAGSYKKHPLTGGRLPAERTGKIVLGDELIAVNGVSLEGLTFDEIIATVRDVSQSSKDGELIMRFRALEKNRMLRENLSNLSFDVPMDEGLEVVHQLSHDAAEQTSVIVGANGETQQEFGRIVATIPNAMPSFSSSPRSLELLPWHYGEGAPAPYEVRGATLLVVAVGRKINAFRFEVLNGSEADSCGKLADLGFIELEGDGDITSLVYVQVASDGWCINVCDSMGGSHLVFIDVIYNGDKLAAEFRSHLVIQNLNELNSSENSVEYLTHASSVDLIANMPFGGEAHEVSILSASPHFSFLNSKGESKQIQGNYAVTKIRHRSDAGGKNIPILDFRWVKSGSVDAFPQIVTFSESSAIVHIRQCDELTWVPVAEIFYPLTKETCGKRGIQKKLLNSSLSPADSNPHLLSALRNIVSATDERNLLLSDWHPESYLSLLCTDEDGVKAGLRTRIRGMMQWLVESLDPKDTMAMHWDSTCRLSSVPFTAFNTFDKDRPLVDEEEVKTEEANASFLMNQLSLKQNELTQEELQSKKIEDCIISALNNINEGEVEAGGNFSREFLATMTYAKTAKKTPEKGEEEEKGDSLPGPIKNLGFDELGCLLCLSKISANPPNFASLDKLAQFFALSTSIVRTIEEMKYDELAKDDEKTNDIASHSFLVKKVSSSNLNERKKKLPMSVADSASLAALLSDSQHALLESCRPKEKWTWEVARTLNLPFWLRSDEELTRISEEIAQQTFKDSMDVVEASLFYIITGNMKKLKTMAAADRKHTGKTFFQFVTKFDFNSERGKNAAEKNAFSLLRKRKYGPAAAFFLLSEPPMLTSALNIIATKMEDMALAFFVARLVAINRGKENTSNDSFGSGFSLRGFGGGGGFASSGPSVDELSKKVEESKYIEWTPKISLAAKKLLSSHGLSKKDCTNPSKCLQLLWLGRPNDAALAFLDINESAHDFSQIQNWNIPTSFRQCSAHGAKFKNPSSRLISKINSVCDFSARPMISAKLNIPVHVKWSVSLGTATALCRRGIEIPSILILSNKAFEEDRNEGSEDNSKQMTSSENNLNSVLTRNVTEATSTTDNMSSSIFDSFDVGPPSKPKPAPAAAAPASTAAASGEMSSSIFDSFDVGPPSKPKPAAAAPASGEMSSSIFDSFDVGPPSKPKPAPAAAAPASTAAASGEMSSSIFDSFDVGPPSKPKPAAAAPASGEMSSSIFDSFDVGPPSKPKPAPAAAAAAAPASGEMSSSIFDSFDVGPPSKPKPAAAAPASGEMSSSIFDSFDVGPPSKPKPAPAAAAPASGEMSSSIFDSFDVGPPSKPKPVVTSSASSSSIPSKNQEEEKEEVISDSIIENIQVPPLWLEWKDQIRTNCVARRLIREIARVIAPFLGDVSNIPMALFRRHVHPLISYGAAHVFQEKCDGETLLSILVDILDNLCSKFEVSKAAVIERSLLVIGCPHQPRRIVFAVLLNCLTGRADLAEDIMRDAANDQVQHCEALVDINDELVYHRKSLSHTSSQYARRLAASVSAQLELCLWLHRGGVFPMSGLALKETTVGVRIGYIIASWGRCHEALETLLKCDPDCSMDFERGRQLWSSMKMIVSQQPEEKSNEGTETTSGGWEFLVDCSREEATEMLKTRKCGSFILRPHHEDHGIFTLSFRTNMKPKVEAESTEGEENEETTSDEASPPSKSSTSDNSVQHAIIRLSDAGFKCGSFGPYSSLFRLLESVSASLPFDLLFNEPPAQGVIKEEGSQTSPNSIFLRKLALHSSTDHYRWNASTGKDPKFSQVNDGDDNDVNEEDVIALKRTESSFFMQTKQERDEFQYLKRFGIFSQLLVLTELRKQISAVVASRDEKLDVRSVWGDESKNNNMDESYFDGNSSEGFEEDGDLELDSIASRMIRPFLNWCRSVETSIVGDFLPLLEEISQRPASSMPVSLSASQTAIEAVPIEIGSSADCGDAIIRKMIQPKSGVEFRTLRVGEAGKSAVIVLFRKSQAVAWIVKSGAEQNENDATKRLHLMEKHRVIERVDLHQIAYEKQVDADQNAFVEDENDVRYRFVDPWEVEVLESKDAELRGASLGRQHYVPFTIGGVARSCEESQRRLGGLHLLSLWSTARGGVALTKALASVYPPWERDTGGDLQISRGVETYPSTYANCFRQHLYRNTLFRRLNLPQRFIAILQVEILDLKNLTAPGGSPSVTAYALLRLKRDASNAPLTHKARTLDSASTEPRKISKSSGPNAPASWGSVVRFRFPLPEDVNCDGVSFDSDREALFKGAPSVLQLSVYEKKFMTTSSLGGADVSLDGLSTNGQMEEWVPLQSSKDDITWFARLRLTLRFELMCLASQADENVSIDAQCPSAGLRKMRLLSRIGGAHEDANGVPRSISSPDIVSSYFEQMVS</sequence>
<feature type="compositionally biased region" description="Low complexity" evidence="2">
    <location>
        <begin position="2116"/>
        <end position="2126"/>
    </location>
</feature>
<dbReference type="InterPro" id="IPR000980">
    <property type="entry name" value="SH2"/>
</dbReference>
<dbReference type="InterPro" id="IPR052208">
    <property type="entry name" value="DmX-like/RAVE_component"/>
</dbReference>
<feature type="compositionally biased region" description="Polar residues" evidence="2">
    <location>
        <begin position="429"/>
        <end position="477"/>
    </location>
</feature>
<dbReference type="Gene3D" id="2.30.42.10">
    <property type="match status" value="1"/>
</dbReference>
<keyword evidence="1" id="KW-0727">SH2 domain</keyword>
<dbReference type="InterPro" id="IPR001478">
    <property type="entry name" value="PDZ"/>
</dbReference>
<feature type="domain" description="PDZ" evidence="4">
    <location>
        <begin position="873"/>
        <end position="951"/>
    </location>
</feature>
<proteinExistence type="predicted"/>
<feature type="compositionally biased region" description="Low complexity" evidence="2">
    <location>
        <begin position="2204"/>
        <end position="2219"/>
    </location>
</feature>
<dbReference type="Proteomes" id="UP001054902">
    <property type="component" value="Unassembled WGS sequence"/>
</dbReference>
<dbReference type="EMBL" id="BLLK01000038">
    <property type="protein sequence ID" value="GFH49862.1"/>
    <property type="molecule type" value="Genomic_DNA"/>
</dbReference>
<feature type="compositionally biased region" description="Low complexity" evidence="2">
    <location>
        <begin position="2565"/>
        <end position="2579"/>
    </location>
</feature>
<evidence type="ECO:0000313" key="5">
    <source>
        <dbReference type="EMBL" id="GFH49862.1"/>
    </source>
</evidence>
<feature type="region of interest" description="Disordered" evidence="2">
    <location>
        <begin position="2549"/>
        <end position="2579"/>
    </location>
</feature>
<evidence type="ECO:0008006" key="7">
    <source>
        <dbReference type="Google" id="ProtNLM"/>
    </source>
</evidence>
<dbReference type="Gene3D" id="3.30.505.10">
    <property type="entry name" value="SH2 domain"/>
    <property type="match status" value="1"/>
</dbReference>
<dbReference type="PROSITE" id="PS50106">
    <property type="entry name" value="PDZ"/>
    <property type="match status" value="1"/>
</dbReference>
<feature type="region of interest" description="Disordered" evidence="2">
    <location>
        <begin position="1934"/>
        <end position="2226"/>
    </location>
</feature>
<feature type="compositionally biased region" description="Polar residues" evidence="2">
    <location>
        <begin position="1943"/>
        <end position="1975"/>
    </location>
</feature>
<dbReference type="CDD" id="cd00136">
    <property type="entry name" value="PDZ_canonical"/>
    <property type="match status" value="1"/>
</dbReference>
<dbReference type="PANTHER" id="PTHR13950:SF9">
    <property type="entry name" value="RABCONNECTIN-3A"/>
    <property type="match status" value="1"/>
</dbReference>
<dbReference type="SUPFAM" id="SSF55550">
    <property type="entry name" value="SH2 domain"/>
    <property type="match status" value="1"/>
</dbReference>
<feature type="compositionally biased region" description="Acidic residues" evidence="2">
    <location>
        <begin position="2552"/>
        <end position="2564"/>
    </location>
</feature>
<keyword evidence="6" id="KW-1185">Reference proteome</keyword>
<dbReference type="CDD" id="cd00173">
    <property type="entry name" value="SH2"/>
    <property type="match status" value="1"/>
</dbReference>